<dbReference type="AlphaFoldDB" id="A0A0M0JNG8"/>
<sequence>MLVSEREETKARLAEARARLASLDDLHTQERKEDTQLFQSNLQRLLADKARLVEEVEEGAHQKDVLTEALARVHQELRHSQRLNEERGLLAAQHSEVTERLQSALSERDKARVELQTRDKQLEATRGALAAHARGVERLRAELEAATVKSGAVAARARRDETERHALTAELLDVERAWAAAFADAHEVRSLRSAEVGACLGSISEAEMEAAEALRTARAQLALADAARRDAEAARSALAAFREMAAFERHMVRVGSGAGRHSVRGGAFW</sequence>
<evidence type="ECO:0000313" key="2">
    <source>
        <dbReference type="EMBL" id="KOO28010.1"/>
    </source>
</evidence>
<dbReference type="Proteomes" id="UP000037460">
    <property type="component" value="Unassembled WGS sequence"/>
</dbReference>
<protein>
    <submittedName>
        <fullName evidence="2">Uncharacterized protein</fullName>
    </submittedName>
</protein>
<feature type="coiled-coil region" evidence="1">
    <location>
        <begin position="6"/>
        <end position="33"/>
    </location>
</feature>
<dbReference type="EMBL" id="JWZX01002634">
    <property type="protein sequence ID" value="KOO28010.1"/>
    <property type="molecule type" value="Genomic_DNA"/>
</dbReference>
<reference evidence="3" key="1">
    <citation type="journal article" date="2015" name="PLoS Genet.">
        <title>Genome Sequence and Transcriptome Analyses of Chrysochromulina tobin: Metabolic Tools for Enhanced Algal Fitness in the Prominent Order Prymnesiales (Haptophyceae).</title>
        <authorList>
            <person name="Hovde B.T."/>
            <person name="Deodato C.R."/>
            <person name="Hunsperger H.M."/>
            <person name="Ryken S.A."/>
            <person name="Yost W."/>
            <person name="Jha R.K."/>
            <person name="Patterson J."/>
            <person name="Monnat R.J. Jr."/>
            <person name="Barlow S.B."/>
            <person name="Starkenburg S.R."/>
            <person name="Cattolico R.A."/>
        </authorList>
    </citation>
    <scope>NUCLEOTIDE SEQUENCE</scope>
    <source>
        <strain evidence="3">CCMP291</strain>
    </source>
</reference>
<evidence type="ECO:0000256" key="1">
    <source>
        <dbReference type="SAM" id="Coils"/>
    </source>
</evidence>
<comment type="caution">
    <text evidence="2">The sequence shown here is derived from an EMBL/GenBank/DDBJ whole genome shotgun (WGS) entry which is preliminary data.</text>
</comment>
<accession>A0A0M0JNG8</accession>
<name>A0A0M0JNG8_9EUKA</name>
<organism evidence="2 3">
    <name type="scientific">Chrysochromulina tobinii</name>
    <dbReference type="NCBI Taxonomy" id="1460289"/>
    <lineage>
        <taxon>Eukaryota</taxon>
        <taxon>Haptista</taxon>
        <taxon>Haptophyta</taxon>
        <taxon>Prymnesiophyceae</taxon>
        <taxon>Prymnesiales</taxon>
        <taxon>Chrysochromulinaceae</taxon>
        <taxon>Chrysochromulina</taxon>
    </lineage>
</organism>
<gene>
    <name evidence="2" type="ORF">Ctob_007631</name>
</gene>
<keyword evidence="1" id="KW-0175">Coiled coil</keyword>
<keyword evidence="3" id="KW-1185">Reference proteome</keyword>
<evidence type="ECO:0000313" key="3">
    <source>
        <dbReference type="Proteomes" id="UP000037460"/>
    </source>
</evidence>
<proteinExistence type="predicted"/>